<dbReference type="EMBL" id="AP018819">
    <property type="protein sequence ID" value="BBF72356.1"/>
    <property type="molecule type" value="Genomic_DNA"/>
</dbReference>
<accession>A0ABN5WJA6</accession>
<keyword evidence="7" id="KW-1185">Reference proteome</keyword>
<geneLocation type="plasmid" evidence="6 7">
    <name>pBAR1</name>
</geneLocation>
<reference evidence="6" key="1">
    <citation type="submission" date="2018-07" db="EMBL/GenBank/DDBJ databases">
        <title>Complete genome sequence of Sphingomonas bisphenolicum strain AO1, a bisphenol A degradative bacterium isolated from Japanese farm field.</title>
        <authorList>
            <person name="Murakami M."/>
            <person name="Koh M."/>
            <person name="Koba S."/>
            <person name="Matsumura Y."/>
        </authorList>
    </citation>
    <scope>NUCLEOTIDE SEQUENCE</scope>
    <source>
        <strain evidence="6">AO1</strain>
        <plasmid evidence="6">pBAR1</plasmid>
    </source>
</reference>
<dbReference type="PANTHER" id="PTHR10543:SF89">
    <property type="entry name" value="CAROTENOID 9,10(9',10')-CLEAVAGE DIOXYGENASE 1"/>
    <property type="match status" value="1"/>
</dbReference>
<evidence type="ECO:0000313" key="6">
    <source>
        <dbReference type="EMBL" id="BBF72356.1"/>
    </source>
</evidence>
<organism evidence="6 7">
    <name type="scientific">Sphingomonas bisphenolicum</name>
    <dbReference type="NCBI Taxonomy" id="296544"/>
    <lineage>
        <taxon>Bacteria</taxon>
        <taxon>Pseudomonadati</taxon>
        <taxon>Pseudomonadota</taxon>
        <taxon>Alphaproteobacteria</taxon>
        <taxon>Sphingomonadales</taxon>
        <taxon>Sphingomonadaceae</taxon>
        <taxon>Sphingomonas</taxon>
    </lineage>
</organism>
<dbReference type="Pfam" id="PF03055">
    <property type="entry name" value="RPE65"/>
    <property type="match status" value="1"/>
</dbReference>
<dbReference type="Proteomes" id="UP001059971">
    <property type="component" value="Plasmid pBAR1"/>
</dbReference>
<keyword evidence="3 5" id="KW-0560">Oxidoreductase</keyword>
<evidence type="ECO:0000256" key="4">
    <source>
        <dbReference type="ARBA" id="ARBA00023004"/>
    </source>
</evidence>
<dbReference type="EC" id="1.13.11.-" evidence="5"/>
<sequence>MNGDGMISMFNFENGHVDFKMRYIQTERWKAERAARRSLYGKYRNPWTDKPEVAGKSRGTANTAPIWHAGRLLVLKEDHVPMAVDPDTLATLGDFTWNGQLKSKTVTAHPKIDPVTGELLLFSYECEGDGSSPMCFLIEDKSGNLVKEEWFDPPYVGMVHDFAITTDYVIFPIFPTTMDPERLKAGGDHWKWDGSLPSWVGIMPRAGSTTDIRWFKVPTSCGFHVINGFNEGTIVHLDMMISKRNGFPYIGDIAGSAADPQDGVPYPTRWSFDMTSNAVDGGFSSKSLAPYGGELPLIDPRCVGRDYRYAYISMVDPERRILMAGPTYMGANMIGKIDLTTGEVQTYHGTDETSFQEGAFIPRGPGEDEGWYINIADRHDQNRSDLLIFDARAISEGPLATARLPIRLRSAFHTTWVPGV</sequence>
<keyword evidence="5" id="KW-0223">Dioxygenase</keyword>
<dbReference type="InterPro" id="IPR004294">
    <property type="entry name" value="Carotenoid_Oase"/>
</dbReference>
<protein>
    <recommendedName>
        <fullName evidence="5">Dioxygenase</fullName>
        <ecNumber evidence="5">1.13.11.-</ecNumber>
    </recommendedName>
</protein>
<evidence type="ECO:0000256" key="1">
    <source>
        <dbReference type="ARBA" id="ARBA00006787"/>
    </source>
</evidence>
<keyword evidence="2 5" id="KW-0479">Metal-binding</keyword>
<dbReference type="PANTHER" id="PTHR10543">
    <property type="entry name" value="BETA-CAROTENE DIOXYGENASE"/>
    <property type="match status" value="1"/>
</dbReference>
<gene>
    <name evidence="6" type="ORF">SBA_pBAR1_710</name>
</gene>
<keyword evidence="4 5" id="KW-0408">Iron</keyword>
<evidence type="ECO:0000313" key="7">
    <source>
        <dbReference type="Proteomes" id="UP001059971"/>
    </source>
</evidence>
<evidence type="ECO:0000256" key="3">
    <source>
        <dbReference type="ARBA" id="ARBA00023002"/>
    </source>
</evidence>
<comment type="similarity">
    <text evidence="1 5">Belongs to the carotenoid oxygenase family.</text>
</comment>
<comment type="cofactor">
    <cofactor evidence="5">
        <name>Fe(2+)</name>
        <dbReference type="ChEBI" id="CHEBI:29033"/>
    </cofactor>
    <text evidence="5">Binds 1 Fe(2+) ion per subunit.</text>
</comment>
<evidence type="ECO:0000256" key="5">
    <source>
        <dbReference type="RuleBase" id="RU364048"/>
    </source>
</evidence>
<evidence type="ECO:0000256" key="2">
    <source>
        <dbReference type="ARBA" id="ARBA00022723"/>
    </source>
</evidence>
<name>A0ABN5WJA6_9SPHN</name>
<proteinExistence type="inferred from homology"/>
<keyword evidence="6" id="KW-0614">Plasmid</keyword>